<keyword evidence="4" id="KW-1185">Reference proteome</keyword>
<evidence type="ECO:0000256" key="1">
    <source>
        <dbReference type="SAM" id="MobiDB-lite"/>
    </source>
</evidence>
<dbReference type="InterPro" id="IPR041698">
    <property type="entry name" value="Methyltransf_25"/>
</dbReference>
<feature type="domain" description="Methyltransferase" evidence="2">
    <location>
        <begin position="70"/>
        <end position="170"/>
    </location>
</feature>
<evidence type="ECO:0000259" key="2">
    <source>
        <dbReference type="Pfam" id="PF13649"/>
    </source>
</evidence>
<keyword evidence="3" id="KW-0808">Transferase</keyword>
<name>A0ABW7UI28_9ACTN</name>
<sequence>MPATPSVPSTPPTTPSEEQPAGVSVDRRIAEHWTQRWDRQQEEFLPEREALFDALIDVVQESAGRPDPLVVDLGCGPGSIGARLLRRLPEATVVSMDADPVLIALGRGAYGDVRGLRFVAADLRLPEWVDRLGLARPVDAVVSSTALHWLDPSTLTSVYTAAAGLLRPGGVLVNCDELERDQDAAPTLARLDRALLAREKARWLGTGHGEGWYDWWERVLAEPALATAVAERERQGFAGEHHSDLSAGIEDHRTALRDAGFAEVGTLWRRGEVQLLCAVTASPDGVAVPTRPHTHNNAPAPRP</sequence>
<evidence type="ECO:0000313" key="3">
    <source>
        <dbReference type="EMBL" id="MFI1719285.1"/>
    </source>
</evidence>
<dbReference type="CDD" id="cd02440">
    <property type="entry name" value="AdoMet_MTases"/>
    <property type="match status" value="1"/>
</dbReference>
<gene>
    <name evidence="3" type="ORF">ACH407_37710</name>
</gene>
<dbReference type="Gene3D" id="3.40.50.150">
    <property type="entry name" value="Vaccinia Virus protein VP39"/>
    <property type="match status" value="1"/>
</dbReference>
<dbReference type="SUPFAM" id="SSF53335">
    <property type="entry name" value="S-adenosyl-L-methionine-dependent methyltransferases"/>
    <property type="match status" value="1"/>
</dbReference>
<proteinExistence type="predicted"/>
<keyword evidence="3" id="KW-0489">Methyltransferase</keyword>
<dbReference type="InterPro" id="IPR029063">
    <property type="entry name" value="SAM-dependent_MTases_sf"/>
</dbReference>
<feature type="region of interest" description="Disordered" evidence="1">
    <location>
        <begin position="1"/>
        <end position="24"/>
    </location>
</feature>
<reference evidence="3 4" key="1">
    <citation type="submission" date="2024-10" db="EMBL/GenBank/DDBJ databases">
        <title>The Natural Products Discovery Center: Release of the First 8490 Sequenced Strains for Exploring Actinobacteria Biosynthetic Diversity.</title>
        <authorList>
            <person name="Kalkreuter E."/>
            <person name="Kautsar S.A."/>
            <person name="Yang D."/>
            <person name="Bader C.D."/>
            <person name="Teijaro C.N."/>
            <person name="Fluegel L."/>
            <person name="Davis C.M."/>
            <person name="Simpson J.R."/>
            <person name="Lauterbach L."/>
            <person name="Steele A.D."/>
            <person name="Gui C."/>
            <person name="Meng S."/>
            <person name="Li G."/>
            <person name="Viehrig K."/>
            <person name="Ye F."/>
            <person name="Su P."/>
            <person name="Kiefer A.F."/>
            <person name="Nichols A."/>
            <person name="Cepeda A.J."/>
            <person name="Yan W."/>
            <person name="Fan B."/>
            <person name="Jiang Y."/>
            <person name="Adhikari A."/>
            <person name="Zheng C.-J."/>
            <person name="Schuster L."/>
            <person name="Cowan T.M."/>
            <person name="Smanski M.J."/>
            <person name="Chevrette M.G."/>
            <person name="De Carvalho L.P.S."/>
            <person name="Shen B."/>
        </authorList>
    </citation>
    <scope>NUCLEOTIDE SEQUENCE [LARGE SCALE GENOMIC DNA]</scope>
    <source>
        <strain evidence="3 4">NPDC020602</strain>
    </source>
</reference>
<protein>
    <submittedName>
        <fullName evidence="3">Class I SAM-dependent methyltransferase</fullName>
    </submittedName>
</protein>
<dbReference type="GO" id="GO:0032259">
    <property type="term" value="P:methylation"/>
    <property type="evidence" value="ECO:0007669"/>
    <property type="project" value="UniProtKB-KW"/>
</dbReference>
<evidence type="ECO:0000313" key="4">
    <source>
        <dbReference type="Proteomes" id="UP001611339"/>
    </source>
</evidence>
<dbReference type="GO" id="GO:0008168">
    <property type="term" value="F:methyltransferase activity"/>
    <property type="evidence" value="ECO:0007669"/>
    <property type="project" value="UniProtKB-KW"/>
</dbReference>
<accession>A0ABW7UI28</accession>
<dbReference type="Pfam" id="PF13649">
    <property type="entry name" value="Methyltransf_25"/>
    <property type="match status" value="1"/>
</dbReference>
<comment type="caution">
    <text evidence="3">The sequence shown here is derived from an EMBL/GenBank/DDBJ whole genome shotgun (WGS) entry which is preliminary data.</text>
</comment>
<dbReference type="EMBL" id="JBIRUI010000033">
    <property type="protein sequence ID" value="MFI1719285.1"/>
    <property type="molecule type" value="Genomic_DNA"/>
</dbReference>
<dbReference type="RefSeq" id="WP_398714073.1">
    <property type="nucleotide sequence ID" value="NZ_JBIRUI010000033.1"/>
</dbReference>
<organism evidence="3 4">
    <name type="scientific">Streptomyces litmocidini</name>
    <dbReference type="NCBI Taxonomy" id="67318"/>
    <lineage>
        <taxon>Bacteria</taxon>
        <taxon>Bacillati</taxon>
        <taxon>Actinomycetota</taxon>
        <taxon>Actinomycetes</taxon>
        <taxon>Kitasatosporales</taxon>
        <taxon>Streptomycetaceae</taxon>
        <taxon>Streptomyces</taxon>
    </lineage>
</organism>
<dbReference type="Proteomes" id="UP001611339">
    <property type="component" value="Unassembled WGS sequence"/>
</dbReference>